<evidence type="ECO:0000259" key="9">
    <source>
        <dbReference type="PROSITE" id="PS51747"/>
    </source>
</evidence>
<dbReference type="SUPFAM" id="SSF53927">
    <property type="entry name" value="Cytidine deaminase-like"/>
    <property type="match status" value="1"/>
</dbReference>
<sequence>MRRGGFFMMSPNDEMWMRRALKEARKARDMDEVPVGAVLLSGDGELLAVGHNAPIARCDPTAHAEMIALRRACRKIGNYRLLNAVLYVTLEPCVMCMGALIHARVARVVFGAPDPKWGAAGSLYDFAHDRRLNHAVEVEPGALQRDCAELIRGFFLEKRAKRSHECRTLS</sequence>
<name>A0A484HJD6_9BACT</name>
<comment type="function">
    <text evidence="8">Catalyzes the deamination of adenosine to inosine at the wobble position 34 of tRNA(Arg2).</text>
</comment>
<evidence type="ECO:0000256" key="5">
    <source>
        <dbReference type="ARBA" id="ARBA00022801"/>
    </source>
</evidence>
<comment type="subunit">
    <text evidence="2 8">Homodimer.</text>
</comment>
<feature type="binding site" evidence="8">
    <location>
        <position position="93"/>
    </location>
    <ligand>
        <name>Zn(2+)</name>
        <dbReference type="ChEBI" id="CHEBI:29105"/>
        <note>catalytic</note>
    </ligand>
</feature>
<evidence type="ECO:0000313" key="10">
    <source>
        <dbReference type="EMBL" id="VEN74544.1"/>
    </source>
</evidence>
<dbReference type="InterPro" id="IPR016192">
    <property type="entry name" value="APOBEC/CMP_deaminase_Zn-bd"/>
</dbReference>
<dbReference type="NCBIfam" id="NF008113">
    <property type="entry name" value="PRK10860.1"/>
    <property type="match status" value="1"/>
</dbReference>
<comment type="catalytic activity">
    <reaction evidence="7 8">
        <text>adenosine(34) in tRNA + H2O + H(+) = inosine(34) in tRNA + NH4(+)</text>
        <dbReference type="Rhea" id="RHEA:43168"/>
        <dbReference type="Rhea" id="RHEA-COMP:10373"/>
        <dbReference type="Rhea" id="RHEA-COMP:10374"/>
        <dbReference type="ChEBI" id="CHEBI:15377"/>
        <dbReference type="ChEBI" id="CHEBI:15378"/>
        <dbReference type="ChEBI" id="CHEBI:28938"/>
        <dbReference type="ChEBI" id="CHEBI:74411"/>
        <dbReference type="ChEBI" id="CHEBI:82852"/>
        <dbReference type="EC" id="3.5.4.33"/>
    </reaction>
</comment>
<evidence type="ECO:0000256" key="2">
    <source>
        <dbReference type="ARBA" id="ARBA00011738"/>
    </source>
</evidence>
<dbReference type="CDD" id="cd01285">
    <property type="entry name" value="nucleoside_deaminase"/>
    <property type="match status" value="1"/>
</dbReference>
<dbReference type="PROSITE" id="PS00903">
    <property type="entry name" value="CYT_DCMP_DEAMINASES_1"/>
    <property type="match status" value="1"/>
</dbReference>
<dbReference type="PANTHER" id="PTHR11079">
    <property type="entry name" value="CYTOSINE DEAMINASE FAMILY MEMBER"/>
    <property type="match status" value="1"/>
</dbReference>
<feature type="binding site" evidence="8">
    <location>
        <position position="96"/>
    </location>
    <ligand>
        <name>Zn(2+)</name>
        <dbReference type="ChEBI" id="CHEBI:29105"/>
        <note>catalytic</note>
    </ligand>
</feature>
<dbReference type="GO" id="GO:0008270">
    <property type="term" value="F:zinc ion binding"/>
    <property type="evidence" value="ECO:0007669"/>
    <property type="project" value="UniProtKB-UniRule"/>
</dbReference>
<keyword evidence="6 8" id="KW-0862">Zinc</keyword>
<evidence type="ECO:0000256" key="3">
    <source>
        <dbReference type="ARBA" id="ARBA00022694"/>
    </source>
</evidence>
<dbReference type="Gene3D" id="3.40.140.10">
    <property type="entry name" value="Cytidine Deaminase, domain 2"/>
    <property type="match status" value="1"/>
</dbReference>
<protein>
    <recommendedName>
        <fullName evidence="8">tRNA-specific adenosine deaminase</fullName>
        <ecNumber evidence="8">3.5.4.33</ecNumber>
    </recommendedName>
</protein>
<dbReference type="HAMAP" id="MF_00972">
    <property type="entry name" value="tRNA_aden_deaminase"/>
    <property type="match status" value="1"/>
</dbReference>
<evidence type="ECO:0000256" key="1">
    <source>
        <dbReference type="ARBA" id="ARBA00010669"/>
    </source>
</evidence>
<organism evidence="10">
    <name type="scientific">uncultured Desulfobacteraceae bacterium</name>
    <dbReference type="NCBI Taxonomy" id="218296"/>
    <lineage>
        <taxon>Bacteria</taxon>
        <taxon>Pseudomonadati</taxon>
        <taxon>Thermodesulfobacteriota</taxon>
        <taxon>Desulfobacteria</taxon>
        <taxon>Desulfobacterales</taxon>
        <taxon>Desulfobacteraceae</taxon>
        <taxon>environmental samples</taxon>
    </lineage>
</organism>
<keyword evidence="5 8" id="KW-0378">Hydrolase</keyword>
<dbReference type="FunFam" id="3.40.140.10:FF:000005">
    <property type="entry name" value="tRNA-specific adenosine deaminase"/>
    <property type="match status" value="1"/>
</dbReference>
<feature type="active site" description="Proton donor" evidence="8">
    <location>
        <position position="65"/>
    </location>
</feature>
<reference evidence="10" key="1">
    <citation type="submission" date="2019-01" db="EMBL/GenBank/DDBJ databases">
        <authorList>
            <consortium name="Genoscope - CEA"/>
            <person name="William W."/>
        </authorList>
    </citation>
    <scope>NUCLEOTIDE SEQUENCE</scope>
    <source>
        <strain evidence="10">CR-1</strain>
    </source>
</reference>
<dbReference type="InterPro" id="IPR002125">
    <property type="entry name" value="CMP_dCMP_dom"/>
</dbReference>
<comment type="cofactor">
    <cofactor evidence="8">
        <name>Zn(2+)</name>
        <dbReference type="ChEBI" id="CHEBI:29105"/>
    </cofactor>
    <text evidence="8">Binds 1 zinc ion per subunit.</text>
</comment>
<dbReference type="EMBL" id="CAACVI010000034">
    <property type="protein sequence ID" value="VEN74544.1"/>
    <property type="molecule type" value="Genomic_DNA"/>
</dbReference>
<dbReference type="GO" id="GO:0002100">
    <property type="term" value="P:tRNA wobble adenosine to inosine editing"/>
    <property type="evidence" value="ECO:0007669"/>
    <property type="project" value="UniProtKB-UniRule"/>
</dbReference>
<dbReference type="PANTHER" id="PTHR11079:SF202">
    <property type="entry name" value="TRNA-SPECIFIC ADENOSINE DEAMINASE"/>
    <property type="match status" value="1"/>
</dbReference>
<evidence type="ECO:0000256" key="8">
    <source>
        <dbReference type="HAMAP-Rule" id="MF_00972"/>
    </source>
</evidence>
<evidence type="ECO:0000256" key="6">
    <source>
        <dbReference type="ARBA" id="ARBA00022833"/>
    </source>
</evidence>
<proteinExistence type="inferred from homology"/>
<gene>
    <name evidence="8 10" type="primary">tadA</name>
    <name evidence="10" type="ORF">EPICR_40126</name>
</gene>
<dbReference type="EC" id="3.5.4.33" evidence="8"/>
<evidence type="ECO:0000256" key="7">
    <source>
        <dbReference type="ARBA" id="ARBA00048045"/>
    </source>
</evidence>
<feature type="binding site" evidence="8">
    <location>
        <position position="63"/>
    </location>
    <ligand>
        <name>Zn(2+)</name>
        <dbReference type="ChEBI" id="CHEBI:29105"/>
        <note>catalytic</note>
    </ligand>
</feature>
<keyword evidence="3 8" id="KW-0819">tRNA processing</keyword>
<comment type="similarity">
    <text evidence="1">Belongs to the cytidine and deoxycytidylate deaminase family. ADAT2 subfamily.</text>
</comment>
<evidence type="ECO:0000256" key="4">
    <source>
        <dbReference type="ARBA" id="ARBA00022723"/>
    </source>
</evidence>
<dbReference type="AlphaFoldDB" id="A0A484HJD6"/>
<dbReference type="PROSITE" id="PS51747">
    <property type="entry name" value="CYT_DCMP_DEAMINASES_2"/>
    <property type="match status" value="1"/>
</dbReference>
<dbReference type="Pfam" id="PF00383">
    <property type="entry name" value="dCMP_cyt_deam_1"/>
    <property type="match status" value="1"/>
</dbReference>
<dbReference type="InterPro" id="IPR016193">
    <property type="entry name" value="Cytidine_deaminase-like"/>
</dbReference>
<keyword evidence="4 8" id="KW-0479">Metal-binding</keyword>
<dbReference type="InterPro" id="IPR028883">
    <property type="entry name" value="tRNA_aden_deaminase"/>
</dbReference>
<feature type="domain" description="CMP/dCMP-type deaminase" evidence="9">
    <location>
        <begin position="11"/>
        <end position="139"/>
    </location>
</feature>
<dbReference type="GO" id="GO:0052717">
    <property type="term" value="F:tRNA-specific adenosine-34 deaminase activity"/>
    <property type="evidence" value="ECO:0007669"/>
    <property type="project" value="UniProtKB-UniRule"/>
</dbReference>
<accession>A0A484HJD6</accession>